<dbReference type="EMBL" id="CP059378">
    <property type="protein sequence ID" value="QLY81492.1"/>
    <property type="molecule type" value="Genomic_DNA"/>
</dbReference>
<dbReference type="RefSeq" id="WP_181603065.1">
    <property type="nucleotide sequence ID" value="NZ_CP059378.1"/>
</dbReference>
<dbReference type="Proteomes" id="UP000512286">
    <property type="component" value="Chromosome"/>
</dbReference>
<protein>
    <submittedName>
        <fullName evidence="2">Uncharacterized protein</fullName>
    </submittedName>
</protein>
<accession>A0A7D6VXB0</accession>
<keyword evidence="1" id="KW-0812">Transmembrane</keyword>
<proteinExistence type="predicted"/>
<evidence type="ECO:0000313" key="2">
    <source>
        <dbReference type="EMBL" id="QLY81492.1"/>
    </source>
</evidence>
<organism evidence="2 3">
    <name type="scientific">Clostridium intestinale</name>
    <dbReference type="NCBI Taxonomy" id="36845"/>
    <lineage>
        <taxon>Bacteria</taxon>
        <taxon>Bacillati</taxon>
        <taxon>Bacillota</taxon>
        <taxon>Clostridia</taxon>
        <taxon>Eubacteriales</taxon>
        <taxon>Clostridiaceae</taxon>
        <taxon>Clostridium</taxon>
    </lineage>
</organism>
<evidence type="ECO:0000313" key="3">
    <source>
        <dbReference type="Proteomes" id="UP000512286"/>
    </source>
</evidence>
<evidence type="ECO:0000256" key="1">
    <source>
        <dbReference type="SAM" id="Phobius"/>
    </source>
</evidence>
<gene>
    <name evidence="2" type="ORF">HZF06_07880</name>
</gene>
<dbReference type="KEGG" id="cint:HZF06_07880"/>
<name>A0A7D6VXB0_9CLOT</name>
<keyword evidence="1" id="KW-1133">Transmembrane helix</keyword>
<keyword evidence="1" id="KW-0472">Membrane</keyword>
<feature type="transmembrane region" description="Helical" evidence="1">
    <location>
        <begin position="36"/>
        <end position="54"/>
    </location>
</feature>
<dbReference type="AlphaFoldDB" id="A0A7D6VXB0"/>
<sequence length="94" mass="10386">MIRLIKISKLVSQYSNYMKVKLQGNKLVKKAGDDKLVISLVLIAVGVVLCFLYRNQIISVLTNALTALNSKIDNMFDGTVDGPENEPTIPDYGN</sequence>
<reference evidence="2 3" key="1">
    <citation type="submission" date="2020-07" db="EMBL/GenBank/DDBJ databases">
        <title>Electron transfer.</title>
        <authorList>
            <person name="Huang L."/>
            <person name="Liu X."/>
            <person name="Zhou S."/>
        </authorList>
    </citation>
    <scope>NUCLEOTIDE SEQUENCE [LARGE SCALE GENOMIC DNA]</scope>
    <source>
        <strain evidence="2 3">Lx1</strain>
    </source>
</reference>